<evidence type="ECO:0000313" key="1">
    <source>
        <dbReference type="EMBL" id="RNA02386.1"/>
    </source>
</evidence>
<protein>
    <submittedName>
        <fullName evidence="1">Uncharacterized protein</fullName>
    </submittedName>
</protein>
<organism evidence="1 2">
    <name type="scientific">Brachionus plicatilis</name>
    <name type="common">Marine rotifer</name>
    <name type="synonym">Brachionus muelleri</name>
    <dbReference type="NCBI Taxonomy" id="10195"/>
    <lineage>
        <taxon>Eukaryota</taxon>
        <taxon>Metazoa</taxon>
        <taxon>Spiralia</taxon>
        <taxon>Gnathifera</taxon>
        <taxon>Rotifera</taxon>
        <taxon>Eurotatoria</taxon>
        <taxon>Monogononta</taxon>
        <taxon>Pseudotrocha</taxon>
        <taxon>Ploima</taxon>
        <taxon>Brachionidae</taxon>
        <taxon>Brachionus</taxon>
    </lineage>
</organism>
<name>A0A3M7PTF0_BRAPC</name>
<proteinExistence type="predicted"/>
<gene>
    <name evidence="1" type="ORF">BpHYR1_000800</name>
</gene>
<reference evidence="1 2" key="1">
    <citation type="journal article" date="2018" name="Sci. Rep.">
        <title>Genomic signatures of local adaptation to the degree of environmental predictability in rotifers.</title>
        <authorList>
            <person name="Franch-Gras L."/>
            <person name="Hahn C."/>
            <person name="Garcia-Roger E.M."/>
            <person name="Carmona M.J."/>
            <person name="Serra M."/>
            <person name="Gomez A."/>
        </authorList>
    </citation>
    <scope>NUCLEOTIDE SEQUENCE [LARGE SCALE GENOMIC DNA]</scope>
    <source>
        <strain evidence="1">HYR1</strain>
    </source>
</reference>
<dbReference type="EMBL" id="REGN01008912">
    <property type="protein sequence ID" value="RNA02386.1"/>
    <property type="molecule type" value="Genomic_DNA"/>
</dbReference>
<dbReference type="Proteomes" id="UP000276133">
    <property type="component" value="Unassembled WGS sequence"/>
</dbReference>
<accession>A0A3M7PTF0</accession>
<comment type="caution">
    <text evidence="1">The sequence shown here is derived from an EMBL/GenBank/DDBJ whole genome shotgun (WGS) entry which is preliminary data.</text>
</comment>
<sequence>MDGDFGREGRWECRCAHSQRLELDECKLTIRRGGEGIEMLQILKKNKLLGSNYTMESDIQYNLIRNLLYIFPTV</sequence>
<keyword evidence="2" id="KW-1185">Reference proteome</keyword>
<dbReference type="AlphaFoldDB" id="A0A3M7PTF0"/>
<evidence type="ECO:0000313" key="2">
    <source>
        <dbReference type="Proteomes" id="UP000276133"/>
    </source>
</evidence>